<proteinExistence type="predicted"/>
<evidence type="ECO:0000313" key="1">
    <source>
        <dbReference type="EMBL" id="MFC1457070.1"/>
    </source>
</evidence>
<evidence type="ECO:0000313" key="2">
    <source>
        <dbReference type="Proteomes" id="UP001593940"/>
    </source>
</evidence>
<evidence type="ECO:0008006" key="3">
    <source>
        <dbReference type="Google" id="ProtNLM"/>
    </source>
</evidence>
<dbReference type="Proteomes" id="UP001593940">
    <property type="component" value="Unassembled WGS sequence"/>
</dbReference>
<sequence>MLTVPGLPAPRVHPAKLQFLLQSSLAALADVDFMHQCDIEAVRNSPSEEALKQATIRKLQLRHEEQREPFVRQLEALQDRIRALAA</sequence>
<organism evidence="1 2">
    <name type="scientific">Microvirga arabica</name>
    <dbReference type="NCBI Taxonomy" id="1128671"/>
    <lineage>
        <taxon>Bacteria</taxon>
        <taxon>Pseudomonadati</taxon>
        <taxon>Pseudomonadota</taxon>
        <taxon>Alphaproteobacteria</taxon>
        <taxon>Hyphomicrobiales</taxon>
        <taxon>Methylobacteriaceae</taxon>
        <taxon>Microvirga</taxon>
    </lineage>
</organism>
<keyword evidence="2" id="KW-1185">Reference proteome</keyword>
<comment type="caution">
    <text evidence="1">The sequence shown here is derived from an EMBL/GenBank/DDBJ whole genome shotgun (WGS) entry which is preliminary data.</text>
</comment>
<protein>
    <recommendedName>
        <fullName evidence="3">DUF465 domain-containing protein</fullName>
    </recommendedName>
</protein>
<accession>A0ABV6Y7A8</accession>
<gene>
    <name evidence="1" type="ORF">ACETIH_10140</name>
</gene>
<dbReference type="EMBL" id="JBHOMY010000026">
    <property type="protein sequence ID" value="MFC1457070.1"/>
    <property type="molecule type" value="Genomic_DNA"/>
</dbReference>
<name>A0ABV6Y7A8_9HYPH</name>
<dbReference type="RefSeq" id="WP_377029601.1">
    <property type="nucleotide sequence ID" value="NZ_JBHOMY010000026.1"/>
</dbReference>
<reference evidence="1 2" key="1">
    <citation type="submission" date="2024-09" db="EMBL/GenBank/DDBJ databases">
        <title>Nodulacao em especies de Leguminosae Basais da Amazonia e Caracterizacao dos Rizobios e Bacterias Associadas aos Nodulos.</title>
        <authorList>
            <person name="Jambeiro I.C.A."/>
            <person name="Lopes I.S."/>
            <person name="Aguiar E.R.G.R."/>
            <person name="Santos A.F.J."/>
            <person name="Dos Santos J.M.F."/>
            <person name="Gross E."/>
        </authorList>
    </citation>
    <scope>NUCLEOTIDE SEQUENCE [LARGE SCALE GENOMIC DNA]</scope>
    <source>
        <strain evidence="1 2">BRUESC1165</strain>
    </source>
</reference>